<keyword evidence="3" id="KW-1185">Reference proteome</keyword>
<feature type="region of interest" description="Disordered" evidence="1">
    <location>
        <begin position="318"/>
        <end position="340"/>
    </location>
</feature>
<evidence type="ECO:0000313" key="3">
    <source>
        <dbReference type="Proteomes" id="UP000217289"/>
    </source>
</evidence>
<dbReference type="EMBL" id="CP022163">
    <property type="protein sequence ID" value="ATB34084.1"/>
    <property type="molecule type" value="Genomic_DNA"/>
</dbReference>
<gene>
    <name evidence="2" type="ORF">MEBOL_007585</name>
</gene>
<dbReference type="NCBIfam" id="TIGR02270">
    <property type="entry name" value="TIGR02270 family protein"/>
    <property type="match status" value="1"/>
</dbReference>
<organism evidence="2 3">
    <name type="scientific">Melittangium boletus DSM 14713</name>
    <dbReference type="NCBI Taxonomy" id="1294270"/>
    <lineage>
        <taxon>Bacteria</taxon>
        <taxon>Pseudomonadati</taxon>
        <taxon>Myxococcota</taxon>
        <taxon>Myxococcia</taxon>
        <taxon>Myxococcales</taxon>
        <taxon>Cystobacterineae</taxon>
        <taxon>Archangiaceae</taxon>
        <taxon>Melittangium</taxon>
    </lineage>
</organism>
<dbReference type="InterPro" id="IPR011959">
    <property type="entry name" value="CHP02270"/>
</dbReference>
<evidence type="ECO:0000256" key="1">
    <source>
        <dbReference type="SAM" id="MobiDB-lite"/>
    </source>
</evidence>
<dbReference type="Proteomes" id="UP000217289">
    <property type="component" value="Chromosome"/>
</dbReference>
<dbReference type="OrthoDB" id="5494927at2"/>
<protein>
    <recommendedName>
        <fullName evidence="4">TIGR02270 family protein</fullName>
    </recommendedName>
</protein>
<proteinExistence type="predicted"/>
<dbReference type="KEGG" id="mbd:MEBOL_007585"/>
<accession>A0A250IQS2</accession>
<reference evidence="2 3" key="1">
    <citation type="submission" date="2017-06" db="EMBL/GenBank/DDBJ databases">
        <authorList>
            <person name="Kim H.J."/>
            <person name="Triplett B.A."/>
        </authorList>
    </citation>
    <scope>NUCLEOTIDE SEQUENCE [LARGE SCALE GENOMIC DNA]</scope>
    <source>
        <strain evidence="2 3">DSM 14713</strain>
    </source>
</reference>
<evidence type="ECO:0008006" key="4">
    <source>
        <dbReference type="Google" id="ProtNLM"/>
    </source>
</evidence>
<evidence type="ECO:0000313" key="2">
    <source>
        <dbReference type="EMBL" id="ATB34084.1"/>
    </source>
</evidence>
<sequence>MHIRADIILNWSNYEEHLDEAAFFWGQWERAFAAPDEVLHDVAESEERLLARLDALVLGGEYVAERLLKPALASDEPERLSAAVFALLSGGWRWGPDAVLGILGEASPAMVNSIRRALELLDPRALPAWPQSLLAEGTLPLRALALEVLGAHAITPSIPLKEFVLNGEPSVAAAALRAAARLQVRLDWHVLQRALSSPEPAVRDAALVAGLLSGHRETWTVCRLLVSARGPDLGLPLLLLSLGAGPGGASLLRSLLDEPRCRPDVLWALGFSGYVSAAETCLEHLDTEAGHLAAEAFSAITGLVLAGRFVAEAPDAFTEDEELNEEPSGPGQHPAPGNGMPLPNVNAIHAWWTDARKQFDPAVRYLRGSPWTPASLLQGLWTEPMRRRHALALEVTLRSQGIFQLRTRTFARHQLAAMEAIRAAPPALLSRPLAERPIS</sequence>
<dbReference type="AlphaFoldDB" id="A0A250IQS2"/>
<name>A0A250IQS2_9BACT</name>
<dbReference type="RefSeq" id="WP_095982031.1">
    <property type="nucleotide sequence ID" value="NZ_CP022163.1"/>
</dbReference>